<dbReference type="EMBL" id="CP005960">
    <property type="protein sequence ID" value="AHZ68725.1"/>
    <property type="molecule type" value="Genomic_DNA"/>
</dbReference>
<accession>A0A024E838</accession>
<evidence type="ECO:0000259" key="1">
    <source>
        <dbReference type="Pfam" id="PF01370"/>
    </source>
</evidence>
<protein>
    <recommendedName>
        <fullName evidence="1">NAD-dependent epimerase/dehydratase domain-containing protein</fullName>
    </recommendedName>
</protein>
<dbReference type="SUPFAM" id="SSF51735">
    <property type="entry name" value="NAD(P)-binding Rossmann-fold domains"/>
    <property type="match status" value="1"/>
</dbReference>
<sequence length="157" mass="16341">MSTPEAGTQLRSASRNQGGLKMSIHQQALVVGASGIIGNAVVESLVADSQWIVRALRHSLNPSVGSIDCDLTDAAATSAAQADVSDITHVFFAAYQPNSNALIEAQTNAAMLRNVLDGLKSAVAKVQRSASLAMVGKKQCMGLERSGVSADRTVTFV</sequence>
<dbReference type="InterPro" id="IPR001509">
    <property type="entry name" value="Epimerase_deHydtase"/>
</dbReference>
<organism evidence="2 3">
    <name type="scientific">Pseudomonas mandelii JR-1</name>
    <dbReference type="NCBI Taxonomy" id="1147786"/>
    <lineage>
        <taxon>Bacteria</taxon>
        <taxon>Pseudomonadati</taxon>
        <taxon>Pseudomonadota</taxon>
        <taxon>Gammaproteobacteria</taxon>
        <taxon>Pseudomonadales</taxon>
        <taxon>Pseudomonadaceae</taxon>
        <taxon>Pseudomonas</taxon>
    </lineage>
</organism>
<dbReference type="Proteomes" id="UP000026913">
    <property type="component" value="Chromosome"/>
</dbReference>
<proteinExistence type="predicted"/>
<dbReference type="InterPro" id="IPR036291">
    <property type="entry name" value="NAD(P)-bd_dom_sf"/>
</dbReference>
<dbReference type="KEGG" id="pman:OU5_1646"/>
<dbReference type="Gene3D" id="3.40.50.720">
    <property type="entry name" value="NAD(P)-binding Rossmann-like Domain"/>
    <property type="match status" value="1"/>
</dbReference>
<evidence type="ECO:0000313" key="3">
    <source>
        <dbReference type="Proteomes" id="UP000026913"/>
    </source>
</evidence>
<feature type="domain" description="NAD-dependent epimerase/dehydratase" evidence="1">
    <location>
        <begin position="28"/>
        <end position="139"/>
    </location>
</feature>
<dbReference type="PANTHER" id="PTHR32487">
    <property type="entry name" value="3-OXO-DELTA(4,5)-STEROID 5-BETA-REDUCTASE"/>
    <property type="match status" value="1"/>
</dbReference>
<dbReference type="Pfam" id="PF01370">
    <property type="entry name" value="Epimerase"/>
    <property type="match status" value="1"/>
</dbReference>
<name>A0A024E838_9PSED</name>
<dbReference type="AlphaFoldDB" id="A0A024E838"/>
<evidence type="ECO:0000313" key="2">
    <source>
        <dbReference type="EMBL" id="AHZ68725.1"/>
    </source>
</evidence>
<dbReference type="HOGENOM" id="CLU_1676357_0_0_6"/>
<gene>
    <name evidence="2" type="ORF">OU5_1646</name>
</gene>
<reference evidence="2 3" key="1">
    <citation type="journal article" date="2012" name="J. Bacteriol.">
        <title>Genome sequence of cold-adapted Pseudomonas mandelii strain JR-1.</title>
        <authorList>
            <person name="Jang S.H."/>
            <person name="Kim J."/>
            <person name="Kim J."/>
            <person name="Hong S."/>
            <person name="Lee C."/>
        </authorList>
    </citation>
    <scope>NUCLEOTIDE SEQUENCE [LARGE SCALE GENOMIC DNA]</scope>
    <source>
        <strain evidence="2 3">JR-1</strain>
    </source>
</reference>
<dbReference type="PANTHER" id="PTHR32487:SF0">
    <property type="entry name" value="3-OXO-DELTA(4,5)-STEROID 5-BETA-REDUCTASE"/>
    <property type="match status" value="1"/>
</dbReference>